<dbReference type="PANTHER" id="PTHR11247">
    <property type="entry name" value="PALMITOYL-PROTEIN THIOESTERASE/DOLICHYLDIPHOSPHATASE 1"/>
    <property type="match status" value="1"/>
</dbReference>
<dbReference type="InterPro" id="IPR002472">
    <property type="entry name" value="Palm_thioest"/>
</dbReference>
<reference evidence="10" key="1">
    <citation type="submission" date="2023-01" db="EMBL/GenBank/DDBJ databases">
        <title>Key to firefly adult light organ development and bioluminescence: homeobox transcription factors regulate luciferase expression and transportation to peroxisome.</title>
        <authorList>
            <person name="Fu X."/>
        </authorList>
    </citation>
    <scope>NUCLEOTIDE SEQUENCE [LARGE SCALE GENOMIC DNA]</scope>
</reference>
<keyword evidence="6" id="KW-1015">Disulfide bond</keyword>
<dbReference type="GO" id="GO:0005764">
    <property type="term" value="C:lysosome"/>
    <property type="evidence" value="ECO:0007669"/>
    <property type="project" value="TreeGrafter"/>
</dbReference>
<evidence type="ECO:0000313" key="10">
    <source>
        <dbReference type="Proteomes" id="UP001353858"/>
    </source>
</evidence>
<keyword evidence="7" id="KW-0325">Glycoprotein</keyword>
<evidence type="ECO:0000256" key="6">
    <source>
        <dbReference type="ARBA" id="ARBA00023157"/>
    </source>
</evidence>
<evidence type="ECO:0000256" key="2">
    <source>
        <dbReference type="ARBA" id="ARBA00012423"/>
    </source>
</evidence>
<comment type="similarity">
    <text evidence="1">Belongs to the palmitoyl-protein thioesterase family.</text>
</comment>
<evidence type="ECO:0000256" key="4">
    <source>
        <dbReference type="ARBA" id="ARBA00022729"/>
    </source>
</evidence>
<keyword evidence="10" id="KW-1185">Reference proteome</keyword>
<keyword evidence="5" id="KW-0378">Hydrolase</keyword>
<keyword evidence="4" id="KW-0732">Signal</keyword>
<sequence>MYVKLLEIGNGVFEDFVNSVVMHPNKQIEIACASLQADPILRNGYIGVGFSQGGLLLRGLAQRCSYPRMTKMITMGTMHQGVYGLPHCSLEYLVCRLIRRIYNRIMYTEFFQNHFVPATYWHNPLDTAQYKEKNTYLTDINNENFINQTYIRNLNSLDKFVMVKYINEHFVVPPASEWFGYYKEHKINETETLEQAEMFLNDRLGLRRMYNAGKLDFLTVPWDHVEFHWDWFKDNIVDKYLL</sequence>
<dbReference type="PRINTS" id="PR00414">
    <property type="entry name" value="PPTHIESTRASE"/>
</dbReference>
<protein>
    <recommendedName>
        <fullName evidence="3">Palmitoyl-protein thioesterase 1</fullName>
        <ecNumber evidence="2">3.1.2.22</ecNumber>
    </recommendedName>
    <alternativeName>
        <fullName evidence="8">Palmitoyl-protein hydrolase 1</fullName>
    </alternativeName>
</protein>
<dbReference type="InterPro" id="IPR029058">
    <property type="entry name" value="AB_hydrolase_fold"/>
</dbReference>
<dbReference type="EMBL" id="JARPUR010000004">
    <property type="protein sequence ID" value="KAK4878746.1"/>
    <property type="molecule type" value="Genomic_DNA"/>
</dbReference>
<dbReference type="EC" id="3.1.2.22" evidence="2"/>
<dbReference type="GO" id="GO:0006898">
    <property type="term" value="P:receptor-mediated endocytosis"/>
    <property type="evidence" value="ECO:0007669"/>
    <property type="project" value="TreeGrafter"/>
</dbReference>
<dbReference type="Pfam" id="PF02089">
    <property type="entry name" value="Palm_thioest"/>
    <property type="match status" value="1"/>
</dbReference>
<dbReference type="Proteomes" id="UP001353858">
    <property type="component" value="Unassembled WGS sequence"/>
</dbReference>
<dbReference type="PANTHER" id="PTHR11247:SF8">
    <property type="entry name" value="PALMITOYL-PROTEIN THIOESTERASE 1"/>
    <property type="match status" value="1"/>
</dbReference>
<accession>A0AAN7S8W1</accession>
<evidence type="ECO:0000256" key="8">
    <source>
        <dbReference type="ARBA" id="ARBA00031934"/>
    </source>
</evidence>
<dbReference type="Gene3D" id="3.40.50.1820">
    <property type="entry name" value="alpha/beta hydrolase"/>
    <property type="match status" value="1"/>
</dbReference>
<dbReference type="SUPFAM" id="SSF53474">
    <property type="entry name" value="alpha/beta-Hydrolases"/>
    <property type="match status" value="1"/>
</dbReference>
<proteinExistence type="inferred from homology"/>
<name>A0AAN7S8W1_9COLE</name>
<organism evidence="9 10">
    <name type="scientific">Aquatica leii</name>
    <dbReference type="NCBI Taxonomy" id="1421715"/>
    <lineage>
        <taxon>Eukaryota</taxon>
        <taxon>Metazoa</taxon>
        <taxon>Ecdysozoa</taxon>
        <taxon>Arthropoda</taxon>
        <taxon>Hexapoda</taxon>
        <taxon>Insecta</taxon>
        <taxon>Pterygota</taxon>
        <taxon>Neoptera</taxon>
        <taxon>Endopterygota</taxon>
        <taxon>Coleoptera</taxon>
        <taxon>Polyphaga</taxon>
        <taxon>Elateriformia</taxon>
        <taxon>Elateroidea</taxon>
        <taxon>Lampyridae</taxon>
        <taxon>Luciolinae</taxon>
        <taxon>Aquatica</taxon>
    </lineage>
</organism>
<evidence type="ECO:0000256" key="1">
    <source>
        <dbReference type="ARBA" id="ARBA00010758"/>
    </source>
</evidence>
<evidence type="ECO:0000256" key="3">
    <source>
        <dbReference type="ARBA" id="ARBA00014212"/>
    </source>
</evidence>
<comment type="caution">
    <text evidence="9">The sequence shown here is derived from an EMBL/GenBank/DDBJ whole genome shotgun (WGS) entry which is preliminary data.</text>
</comment>
<gene>
    <name evidence="9" type="ORF">RN001_011252</name>
</gene>
<evidence type="ECO:0000256" key="5">
    <source>
        <dbReference type="ARBA" id="ARBA00022801"/>
    </source>
</evidence>
<dbReference type="AlphaFoldDB" id="A0AAN7S8W1"/>
<evidence type="ECO:0000256" key="7">
    <source>
        <dbReference type="ARBA" id="ARBA00023180"/>
    </source>
</evidence>
<evidence type="ECO:0000313" key="9">
    <source>
        <dbReference type="EMBL" id="KAK4878746.1"/>
    </source>
</evidence>
<dbReference type="GO" id="GO:0008474">
    <property type="term" value="F:palmitoyl-(protein) hydrolase activity"/>
    <property type="evidence" value="ECO:0007669"/>
    <property type="project" value="UniProtKB-EC"/>
</dbReference>